<name>A0ABQ8TPB2_PERAM</name>
<gene>
    <name evidence="1" type="ORF">ANN_09701</name>
</gene>
<protein>
    <recommendedName>
        <fullName evidence="3">Per a allergen</fullName>
    </recommendedName>
</protein>
<reference evidence="1 2" key="1">
    <citation type="journal article" date="2022" name="Allergy">
        <title>Genome assembly and annotation of Periplaneta americana reveal a comprehensive cockroach allergen profile.</title>
        <authorList>
            <person name="Wang L."/>
            <person name="Xiong Q."/>
            <person name="Saelim N."/>
            <person name="Wang L."/>
            <person name="Nong W."/>
            <person name="Wan A.T."/>
            <person name="Shi M."/>
            <person name="Liu X."/>
            <person name="Cao Q."/>
            <person name="Hui J.H.L."/>
            <person name="Sookrung N."/>
            <person name="Leung T.F."/>
            <person name="Tungtrongchitr A."/>
            <person name="Tsui S.K.W."/>
        </authorList>
    </citation>
    <scope>NUCLEOTIDE SEQUENCE [LARGE SCALE GENOMIC DNA]</scope>
    <source>
        <strain evidence="1">PWHHKU_190912</strain>
    </source>
</reference>
<comment type="caution">
    <text evidence="1">The sequence shown here is derived from an EMBL/GenBank/DDBJ whole genome shotgun (WGS) entry which is preliminary data.</text>
</comment>
<evidence type="ECO:0000313" key="1">
    <source>
        <dbReference type="EMBL" id="KAJ4447693.1"/>
    </source>
</evidence>
<accession>A0ABQ8TPB2</accession>
<dbReference type="Proteomes" id="UP001148838">
    <property type="component" value="Unassembled WGS sequence"/>
</dbReference>
<evidence type="ECO:0000313" key="2">
    <source>
        <dbReference type="Proteomes" id="UP001148838"/>
    </source>
</evidence>
<dbReference type="EMBL" id="JAJSOF020000005">
    <property type="protein sequence ID" value="KAJ4447693.1"/>
    <property type="molecule type" value="Genomic_DNA"/>
</dbReference>
<sequence>MDLRDVGYDARNWINLAQDRDKCRAYVRAAMNFRVLYKLFIIEGLDEEDAACISEAKIAVMNPKIAADLAFI</sequence>
<organism evidence="1 2">
    <name type="scientific">Periplaneta americana</name>
    <name type="common">American cockroach</name>
    <name type="synonym">Blatta americana</name>
    <dbReference type="NCBI Taxonomy" id="6978"/>
    <lineage>
        <taxon>Eukaryota</taxon>
        <taxon>Metazoa</taxon>
        <taxon>Ecdysozoa</taxon>
        <taxon>Arthropoda</taxon>
        <taxon>Hexapoda</taxon>
        <taxon>Insecta</taxon>
        <taxon>Pterygota</taxon>
        <taxon>Neoptera</taxon>
        <taxon>Polyneoptera</taxon>
        <taxon>Dictyoptera</taxon>
        <taxon>Blattodea</taxon>
        <taxon>Blattoidea</taxon>
        <taxon>Blattidae</taxon>
        <taxon>Blattinae</taxon>
        <taxon>Periplaneta</taxon>
    </lineage>
</organism>
<keyword evidence="2" id="KW-1185">Reference proteome</keyword>
<proteinExistence type="predicted"/>
<evidence type="ECO:0008006" key="3">
    <source>
        <dbReference type="Google" id="ProtNLM"/>
    </source>
</evidence>